<keyword evidence="1" id="KW-0732">Signal</keyword>
<sequence>MKQILLIVLTTVFLTACATTPKLGDYANNPNGMWEQGKKTSEKGEKLIIKGEKTLEKSRTELREGEALIQLASDTIIRSRQSYQLESQKIGTSTSPKEIQYEADRLTAIGEKWEDAIDDVKKGNSMITKSKKLQTEAQAMIKEGRELVETGSNFIRNSQRMRLELPLLTETKI</sequence>
<keyword evidence="3" id="KW-1185">Reference proteome</keyword>
<dbReference type="KEGG" id="cber:B5D82_17040"/>
<evidence type="ECO:0000313" key="3">
    <source>
        <dbReference type="Proteomes" id="UP000202259"/>
    </source>
</evidence>
<feature type="chain" id="PRO_5013370400" evidence="1">
    <location>
        <begin position="19"/>
        <end position="173"/>
    </location>
</feature>
<dbReference type="AlphaFoldDB" id="A0A222GBQ9"/>
<name>A0A222GBQ9_9GAMM</name>
<dbReference type="EMBL" id="CP020465">
    <property type="protein sequence ID" value="ASP49328.1"/>
    <property type="molecule type" value="Genomic_DNA"/>
</dbReference>
<dbReference type="RefSeq" id="WP_081153222.1">
    <property type="nucleotide sequence ID" value="NZ_CP020465.1"/>
</dbReference>
<evidence type="ECO:0000313" key="2">
    <source>
        <dbReference type="EMBL" id="ASP49328.1"/>
    </source>
</evidence>
<proteinExistence type="predicted"/>
<dbReference type="OrthoDB" id="6226903at2"/>
<organism evidence="2 3">
    <name type="scientific">Cognaticolwellia beringensis</name>
    <dbReference type="NCBI Taxonomy" id="1967665"/>
    <lineage>
        <taxon>Bacteria</taxon>
        <taxon>Pseudomonadati</taxon>
        <taxon>Pseudomonadota</taxon>
        <taxon>Gammaproteobacteria</taxon>
        <taxon>Alteromonadales</taxon>
        <taxon>Colwelliaceae</taxon>
        <taxon>Cognaticolwellia</taxon>
    </lineage>
</organism>
<evidence type="ECO:0000256" key="1">
    <source>
        <dbReference type="SAM" id="SignalP"/>
    </source>
</evidence>
<accession>A0A222GBQ9</accession>
<dbReference type="PROSITE" id="PS51257">
    <property type="entry name" value="PROKAR_LIPOPROTEIN"/>
    <property type="match status" value="1"/>
</dbReference>
<protein>
    <submittedName>
        <fullName evidence="2">Uncharacterized protein</fullName>
    </submittedName>
</protein>
<gene>
    <name evidence="2" type="ORF">B5D82_17040</name>
</gene>
<reference evidence="2 3" key="1">
    <citation type="submission" date="2017-08" db="EMBL/GenBank/DDBJ databases">
        <title>Complete genome of Colwellia sp. NB097-1, a psychrophile bacterium ioslated from Bering Sea.</title>
        <authorList>
            <person name="Chen X."/>
        </authorList>
    </citation>
    <scope>NUCLEOTIDE SEQUENCE [LARGE SCALE GENOMIC DNA]</scope>
    <source>
        <strain evidence="2 3">NB097-1</strain>
    </source>
</reference>
<feature type="signal peptide" evidence="1">
    <location>
        <begin position="1"/>
        <end position="18"/>
    </location>
</feature>
<dbReference type="Proteomes" id="UP000202259">
    <property type="component" value="Chromosome"/>
</dbReference>